<feature type="non-terminal residue" evidence="2">
    <location>
        <position position="67"/>
    </location>
</feature>
<feature type="region of interest" description="Disordered" evidence="1">
    <location>
        <begin position="1"/>
        <end position="24"/>
    </location>
</feature>
<comment type="caution">
    <text evidence="2">The sequence shown here is derived from an EMBL/GenBank/DDBJ whole genome shotgun (WGS) entry which is preliminary data.</text>
</comment>
<protein>
    <submittedName>
        <fullName evidence="2">Uncharacterized protein</fullName>
    </submittedName>
</protein>
<dbReference type="EMBL" id="MU155781">
    <property type="protein sequence ID" value="KAF9471007.1"/>
    <property type="molecule type" value="Genomic_DNA"/>
</dbReference>
<proteinExistence type="predicted"/>
<name>A0A9P6CLT9_9AGAR</name>
<sequence length="67" mass="7285">MCNHEHEPTIYQPPTSLKPPSLSEGVTPTLIFEINQDPRPTQNIEAAMALGMRLGAKLQKSVALSSV</sequence>
<gene>
    <name evidence="2" type="ORF">BDN70DRAFT_888560</name>
</gene>
<evidence type="ECO:0000256" key="1">
    <source>
        <dbReference type="SAM" id="MobiDB-lite"/>
    </source>
</evidence>
<dbReference type="AlphaFoldDB" id="A0A9P6CLT9"/>
<accession>A0A9P6CLT9</accession>
<dbReference type="Proteomes" id="UP000807469">
    <property type="component" value="Unassembled WGS sequence"/>
</dbReference>
<evidence type="ECO:0000313" key="3">
    <source>
        <dbReference type="Proteomes" id="UP000807469"/>
    </source>
</evidence>
<organism evidence="2 3">
    <name type="scientific">Pholiota conissans</name>
    <dbReference type="NCBI Taxonomy" id="109636"/>
    <lineage>
        <taxon>Eukaryota</taxon>
        <taxon>Fungi</taxon>
        <taxon>Dikarya</taxon>
        <taxon>Basidiomycota</taxon>
        <taxon>Agaricomycotina</taxon>
        <taxon>Agaricomycetes</taxon>
        <taxon>Agaricomycetidae</taxon>
        <taxon>Agaricales</taxon>
        <taxon>Agaricineae</taxon>
        <taxon>Strophariaceae</taxon>
        <taxon>Pholiota</taxon>
    </lineage>
</organism>
<reference evidence="2" key="1">
    <citation type="submission" date="2020-11" db="EMBL/GenBank/DDBJ databases">
        <authorList>
            <consortium name="DOE Joint Genome Institute"/>
            <person name="Ahrendt S."/>
            <person name="Riley R."/>
            <person name="Andreopoulos W."/>
            <person name="Labutti K."/>
            <person name="Pangilinan J."/>
            <person name="Ruiz-Duenas F.J."/>
            <person name="Barrasa J.M."/>
            <person name="Sanchez-Garcia M."/>
            <person name="Camarero S."/>
            <person name="Miyauchi S."/>
            <person name="Serrano A."/>
            <person name="Linde D."/>
            <person name="Babiker R."/>
            <person name="Drula E."/>
            <person name="Ayuso-Fernandez I."/>
            <person name="Pacheco R."/>
            <person name="Padilla G."/>
            <person name="Ferreira P."/>
            <person name="Barriuso J."/>
            <person name="Kellner H."/>
            <person name="Castanera R."/>
            <person name="Alfaro M."/>
            <person name="Ramirez L."/>
            <person name="Pisabarro A.G."/>
            <person name="Kuo A."/>
            <person name="Tritt A."/>
            <person name="Lipzen A."/>
            <person name="He G."/>
            <person name="Yan M."/>
            <person name="Ng V."/>
            <person name="Cullen D."/>
            <person name="Martin F."/>
            <person name="Rosso M.-N."/>
            <person name="Henrissat B."/>
            <person name="Hibbett D."/>
            <person name="Martinez A.T."/>
            <person name="Grigoriev I.V."/>
        </authorList>
    </citation>
    <scope>NUCLEOTIDE SEQUENCE</scope>
    <source>
        <strain evidence="2">CIRM-BRFM 674</strain>
    </source>
</reference>
<keyword evidence="3" id="KW-1185">Reference proteome</keyword>
<evidence type="ECO:0000313" key="2">
    <source>
        <dbReference type="EMBL" id="KAF9471007.1"/>
    </source>
</evidence>